<evidence type="ECO:0000256" key="1">
    <source>
        <dbReference type="SAM" id="Coils"/>
    </source>
</evidence>
<evidence type="ECO:0000313" key="3">
    <source>
        <dbReference type="Proteomes" id="UP000285109"/>
    </source>
</evidence>
<keyword evidence="1" id="KW-0175">Coiled coil</keyword>
<evidence type="ECO:0000313" key="2">
    <source>
        <dbReference type="EMBL" id="RHM95704.1"/>
    </source>
</evidence>
<evidence type="ECO:0008006" key="4">
    <source>
        <dbReference type="Google" id="ProtNLM"/>
    </source>
</evidence>
<accession>A0A415T3V0</accession>
<organism evidence="2 3">
    <name type="scientific">Phocaeicola plebeius</name>
    <dbReference type="NCBI Taxonomy" id="310297"/>
    <lineage>
        <taxon>Bacteria</taxon>
        <taxon>Pseudomonadati</taxon>
        <taxon>Bacteroidota</taxon>
        <taxon>Bacteroidia</taxon>
        <taxon>Bacteroidales</taxon>
        <taxon>Bacteroidaceae</taxon>
        <taxon>Phocaeicola</taxon>
    </lineage>
</organism>
<dbReference type="Proteomes" id="UP000285109">
    <property type="component" value="Unassembled WGS sequence"/>
</dbReference>
<name>A0A415T3V0_9BACT</name>
<reference evidence="2 3" key="1">
    <citation type="submission" date="2018-08" db="EMBL/GenBank/DDBJ databases">
        <title>A genome reference for cultivated species of the human gut microbiota.</title>
        <authorList>
            <person name="Zou Y."/>
            <person name="Xue W."/>
            <person name="Luo G."/>
        </authorList>
    </citation>
    <scope>NUCLEOTIDE SEQUENCE [LARGE SCALE GENOMIC DNA]</scope>
    <source>
        <strain evidence="2 3">AF31-28B-AC</strain>
    </source>
</reference>
<gene>
    <name evidence="2" type="ORF">DWZ34_10775</name>
</gene>
<dbReference type="AlphaFoldDB" id="A0A415T3V0"/>
<protein>
    <recommendedName>
        <fullName evidence="4">PcfJ-like protein</fullName>
    </recommendedName>
</protein>
<dbReference type="InterPro" id="IPR025586">
    <property type="entry name" value="PcfJ"/>
</dbReference>
<sequence>MRPRTKRERLVAELSSKLPEITEAQIRWGKKHCFPHNAYRCKDEMWCSECGKMWVDVTGQKEGYIKCPYCGERLEMKVSRKAKDNAVSYLTVVTTSGDFQVLRHFYTARYARKERDTHYFIDEVCQQWITSDNKEIVIAKAMNMGCRGWIHTTDMSLKQSGNIYYPHSYDIDGYVYPKVKVLPILRRNGLRTSFHGVTPAVLMRALLGENKYAEMLIKTRQYGMLEFYMRRGGLSHPWAVNICNRNGYIIKDGSMYDDYLRLLDYFHLDTHNAHYVCPKNLKKEHDKLVEKKRKIEAKIRAEQKRKERIERMFRMKQDILSFIKRIQPFLGMEIKDKGIVIRPLESVTQFYLEGKAMHHCVYQNEYYRRKDCLILTAQKNGKRLETIEVNLKTFKIIQSRAACNKTSDYHDKIIELVNRNMGLIRRSAS</sequence>
<dbReference type="EMBL" id="QRQK01000020">
    <property type="protein sequence ID" value="RHM95704.1"/>
    <property type="molecule type" value="Genomic_DNA"/>
</dbReference>
<comment type="caution">
    <text evidence="2">The sequence shown here is derived from an EMBL/GenBank/DDBJ whole genome shotgun (WGS) entry which is preliminary data.</text>
</comment>
<feature type="coiled-coil region" evidence="1">
    <location>
        <begin position="285"/>
        <end position="312"/>
    </location>
</feature>
<dbReference type="RefSeq" id="WP_118494556.1">
    <property type="nucleotide sequence ID" value="NZ_QRQK01000020.1"/>
</dbReference>
<proteinExistence type="predicted"/>
<dbReference type="Pfam" id="PF14284">
    <property type="entry name" value="PcfJ"/>
    <property type="match status" value="1"/>
</dbReference>